<dbReference type="Proteomes" id="UP001281147">
    <property type="component" value="Unassembled WGS sequence"/>
</dbReference>
<evidence type="ECO:0000313" key="1">
    <source>
        <dbReference type="EMBL" id="KAK3724011.1"/>
    </source>
</evidence>
<comment type="caution">
    <text evidence="1">The sequence shown here is derived from an EMBL/GenBank/DDBJ whole genome shotgun (WGS) entry which is preliminary data.</text>
</comment>
<organism evidence="1 2">
    <name type="scientific">Vermiconidia calcicola</name>
    <dbReference type="NCBI Taxonomy" id="1690605"/>
    <lineage>
        <taxon>Eukaryota</taxon>
        <taxon>Fungi</taxon>
        <taxon>Dikarya</taxon>
        <taxon>Ascomycota</taxon>
        <taxon>Pezizomycotina</taxon>
        <taxon>Dothideomycetes</taxon>
        <taxon>Dothideomycetidae</taxon>
        <taxon>Mycosphaerellales</taxon>
        <taxon>Extremaceae</taxon>
        <taxon>Vermiconidia</taxon>
    </lineage>
</organism>
<name>A0ACC3NVP3_9PEZI</name>
<keyword evidence="2" id="KW-1185">Reference proteome</keyword>
<sequence>MASDSITDPLSATQQILRDHNPNTLPALRFSNGDVVIKLGESPSDWLLVHKSIVQVGMPLLAPTLKPEWAKPDIVEHPITGEEVKVHTSAIKFVEDDNTFLLEGKEVVLPVTEYGYRDIKAFANSELSSGGWPYGTSFTWDERRLQDSTRPLKLLITLLYGFPISLKALYPGLEEDKPYPVDLTGATILICNTCAYAEYYGCLN</sequence>
<dbReference type="EMBL" id="JAUTXU010000007">
    <property type="protein sequence ID" value="KAK3724011.1"/>
    <property type="molecule type" value="Genomic_DNA"/>
</dbReference>
<protein>
    <submittedName>
        <fullName evidence="1">Uncharacterized protein</fullName>
    </submittedName>
</protein>
<proteinExistence type="predicted"/>
<gene>
    <name evidence="1" type="ORF">LTR37_001495</name>
</gene>
<evidence type="ECO:0000313" key="2">
    <source>
        <dbReference type="Proteomes" id="UP001281147"/>
    </source>
</evidence>
<reference evidence="1" key="1">
    <citation type="submission" date="2023-07" db="EMBL/GenBank/DDBJ databases">
        <title>Black Yeasts Isolated from many extreme environments.</title>
        <authorList>
            <person name="Coleine C."/>
            <person name="Stajich J.E."/>
            <person name="Selbmann L."/>
        </authorList>
    </citation>
    <scope>NUCLEOTIDE SEQUENCE</scope>
    <source>
        <strain evidence="1">CCFEE 5714</strain>
    </source>
</reference>
<accession>A0ACC3NVP3</accession>